<reference evidence="1 2" key="1">
    <citation type="submission" date="2019-11" db="EMBL/GenBank/DDBJ databases">
        <title>Whole genome sequence of Oryza granulata.</title>
        <authorList>
            <person name="Li W."/>
        </authorList>
    </citation>
    <scope>NUCLEOTIDE SEQUENCE [LARGE SCALE GENOMIC DNA]</scope>
    <source>
        <strain evidence="2">cv. Menghai</strain>
        <tissue evidence="1">Leaf</tissue>
    </source>
</reference>
<accession>A0A6G1F4I7</accession>
<dbReference type="Proteomes" id="UP000479710">
    <property type="component" value="Unassembled WGS sequence"/>
</dbReference>
<protein>
    <submittedName>
        <fullName evidence="1">Uncharacterized protein</fullName>
    </submittedName>
</protein>
<sequence length="156" mass="17197">MVHLAEQRTTQAAAQIDRWIATLDHHHFGSLPYMAVGSHDKELVISYAKSRPETASERFQAARSRWRGVRGAGAGAHVRVAPPGAARSYVRGTESRNIGPALAPRPRLVRGFHSVSGGEFTAAPISKPPVKRPENGSTAFAYMQQQHRVLQNLEYY</sequence>
<keyword evidence="2" id="KW-1185">Reference proteome</keyword>
<comment type="caution">
    <text evidence="1">The sequence shown here is derived from an EMBL/GenBank/DDBJ whole genome shotgun (WGS) entry which is preliminary data.</text>
</comment>
<proteinExistence type="predicted"/>
<organism evidence="1 2">
    <name type="scientific">Oryza meyeriana var. granulata</name>
    <dbReference type="NCBI Taxonomy" id="110450"/>
    <lineage>
        <taxon>Eukaryota</taxon>
        <taxon>Viridiplantae</taxon>
        <taxon>Streptophyta</taxon>
        <taxon>Embryophyta</taxon>
        <taxon>Tracheophyta</taxon>
        <taxon>Spermatophyta</taxon>
        <taxon>Magnoliopsida</taxon>
        <taxon>Liliopsida</taxon>
        <taxon>Poales</taxon>
        <taxon>Poaceae</taxon>
        <taxon>BOP clade</taxon>
        <taxon>Oryzoideae</taxon>
        <taxon>Oryzeae</taxon>
        <taxon>Oryzinae</taxon>
        <taxon>Oryza</taxon>
        <taxon>Oryza meyeriana</taxon>
    </lineage>
</organism>
<gene>
    <name evidence="1" type="ORF">E2562_005791</name>
</gene>
<evidence type="ECO:0000313" key="2">
    <source>
        <dbReference type="Proteomes" id="UP000479710"/>
    </source>
</evidence>
<dbReference type="AlphaFoldDB" id="A0A6G1F4I7"/>
<evidence type="ECO:0000313" key="1">
    <source>
        <dbReference type="EMBL" id="KAF0931828.1"/>
    </source>
</evidence>
<dbReference type="EMBL" id="SPHZ02000001">
    <property type="protein sequence ID" value="KAF0931828.1"/>
    <property type="molecule type" value="Genomic_DNA"/>
</dbReference>
<name>A0A6G1F4I7_9ORYZ</name>